<dbReference type="Proteomes" id="UP001230188">
    <property type="component" value="Unassembled WGS sequence"/>
</dbReference>
<evidence type="ECO:0000259" key="3">
    <source>
        <dbReference type="Pfam" id="PF00892"/>
    </source>
</evidence>
<keyword evidence="2" id="KW-0812">Transmembrane</keyword>
<feature type="transmembrane region" description="Helical" evidence="2">
    <location>
        <begin position="250"/>
        <end position="269"/>
    </location>
</feature>
<evidence type="ECO:0000313" key="4">
    <source>
        <dbReference type="EMBL" id="KAJ8613608.1"/>
    </source>
</evidence>
<feature type="transmembrane region" description="Helical" evidence="2">
    <location>
        <begin position="219"/>
        <end position="238"/>
    </location>
</feature>
<dbReference type="Pfam" id="PF00892">
    <property type="entry name" value="EamA"/>
    <property type="match status" value="1"/>
</dbReference>
<feature type="region of interest" description="Disordered" evidence="1">
    <location>
        <begin position="297"/>
        <end position="333"/>
    </location>
</feature>
<proteinExistence type="predicted"/>
<keyword evidence="2" id="KW-0472">Membrane</keyword>
<feature type="transmembrane region" description="Helical" evidence="2">
    <location>
        <begin position="12"/>
        <end position="33"/>
    </location>
</feature>
<feature type="transmembrane region" description="Helical" evidence="2">
    <location>
        <begin position="70"/>
        <end position="91"/>
    </location>
</feature>
<evidence type="ECO:0000256" key="1">
    <source>
        <dbReference type="SAM" id="MobiDB-lite"/>
    </source>
</evidence>
<evidence type="ECO:0000256" key="2">
    <source>
        <dbReference type="SAM" id="Phobius"/>
    </source>
</evidence>
<feature type="transmembrane region" description="Helical" evidence="2">
    <location>
        <begin position="127"/>
        <end position="145"/>
    </location>
</feature>
<feature type="transmembrane region" description="Helical" evidence="2">
    <location>
        <begin position="39"/>
        <end position="58"/>
    </location>
</feature>
<dbReference type="InterPro" id="IPR037185">
    <property type="entry name" value="EmrE-like"/>
</dbReference>
<dbReference type="AlphaFoldDB" id="A0AAD7UP31"/>
<feature type="transmembrane region" description="Helical" evidence="2">
    <location>
        <begin position="97"/>
        <end position="118"/>
    </location>
</feature>
<evidence type="ECO:0000313" key="5">
    <source>
        <dbReference type="Proteomes" id="UP001230188"/>
    </source>
</evidence>
<keyword evidence="5" id="KW-1185">Reference proteome</keyword>
<dbReference type="GO" id="GO:0016020">
    <property type="term" value="C:membrane"/>
    <property type="evidence" value="ECO:0007669"/>
    <property type="project" value="InterPro"/>
</dbReference>
<keyword evidence="2" id="KW-1133">Transmembrane helix</keyword>
<dbReference type="EMBL" id="JAQMWT010000027">
    <property type="protein sequence ID" value="KAJ8613608.1"/>
    <property type="molecule type" value="Genomic_DNA"/>
</dbReference>
<accession>A0AAD7UP31</accession>
<feature type="transmembrane region" description="Helical" evidence="2">
    <location>
        <begin position="188"/>
        <end position="213"/>
    </location>
</feature>
<organism evidence="4 5">
    <name type="scientific">Chrysophaeum taylorii</name>
    <dbReference type="NCBI Taxonomy" id="2483200"/>
    <lineage>
        <taxon>Eukaryota</taxon>
        <taxon>Sar</taxon>
        <taxon>Stramenopiles</taxon>
        <taxon>Ochrophyta</taxon>
        <taxon>Pelagophyceae</taxon>
        <taxon>Pelagomonadales</taxon>
        <taxon>Pelagomonadaceae</taxon>
        <taxon>Chrysophaeum</taxon>
    </lineage>
</organism>
<protein>
    <recommendedName>
        <fullName evidence="3">EamA domain-containing protein</fullName>
    </recommendedName>
</protein>
<comment type="caution">
    <text evidence="4">The sequence shown here is derived from an EMBL/GenBank/DDBJ whole genome shotgun (WGS) entry which is preliminary data.</text>
</comment>
<feature type="transmembrane region" description="Helical" evidence="2">
    <location>
        <begin position="275"/>
        <end position="293"/>
    </location>
</feature>
<feature type="transmembrane region" description="Helical" evidence="2">
    <location>
        <begin position="157"/>
        <end position="176"/>
    </location>
</feature>
<dbReference type="SUPFAM" id="SSF103481">
    <property type="entry name" value="Multidrug resistance efflux transporter EmrE"/>
    <property type="match status" value="1"/>
</dbReference>
<sequence>MMRGFSPERKGVVIATAGVVMVTPDAVLLRWASAAGGKLVAMTFWKCLLMGVVCGFYCERSAFASASRRIVACTAMGSLQAVSIILLSYAFVYTYAATAVLCYSMHPLWSAVIGWVFLNDVLPRRTIFALVCAVLALFVMFAPEFVSGNFGGGRNSYGDAMAITTSLTMALFLTSARAASRVAPEISVPLASSFGLLFAAAVLGVAATCASASLAMPSFAFVAIAVDSLAVGAVNIAFSIAPAYITAAQVGLISLVEAVFGPVWVFAIYGEVPPVFTIIGGVMIVAILAAHELTAPREERGKVPSPDDADTGVPAYSPLADDSEGATRDTALP</sequence>
<name>A0AAD7UP31_9STRA</name>
<gene>
    <name evidence="4" type="ORF">CTAYLR_006148</name>
</gene>
<feature type="domain" description="EamA" evidence="3">
    <location>
        <begin position="10"/>
        <end position="141"/>
    </location>
</feature>
<dbReference type="InterPro" id="IPR000620">
    <property type="entry name" value="EamA_dom"/>
</dbReference>
<reference evidence="4" key="1">
    <citation type="submission" date="2023-01" db="EMBL/GenBank/DDBJ databases">
        <title>Metagenome sequencing of chrysophaentin producing Chrysophaeum taylorii.</title>
        <authorList>
            <person name="Davison J."/>
            <person name="Bewley C."/>
        </authorList>
    </citation>
    <scope>NUCLEOTIDE SEQUENCE</scope>
    <source>
        <strain evidence="4">NIES-1699</strain>
    </source>
</reference>